<dbReference type="InterPro" id="IPR010488">
    <property type="entry name" value="Zeta_toxin_domain"/>
</dbReference>
<organism evidence="4">
    <name type="scientific">hydrothermal vent metagenome</name>
    <dbReference type="NCBI Taxonomy" id="652676"/>
    <lineage>
        <taxon>unclassified sequences</taxon>
        <taxon>metagenomes</taxon>
        <taxon>ecological metagenomes</taxon>
    </lineage>
</organism>
<name>A0A3B0U5P0_9ZZZZ</name>
<sequence>MKNVYIIAGPNGSGKTTFAKTFLPDYAKCDRFINADLIAAGLSPFSPQQVAFKSGKLVLEQIREYSEAGVNFGFETTMSGVTYLKYLKMLKEKGYKINIFFLWIPSSQLAIARVKDRVAQGGHNVPIKDIKRRFERSMKKFFNEYRLLANKWILFNNSEAKPELIAKKQNAHIDIVNHELFVSITKKVGVQL</sequence>
<keyword evidence="1" id="KW-0547">Nucleotide-binding</keyword>
<evidence type="ECO:0000259" key="3">
    <source>
        <dbReference type="Pfam" id="PF06414"/>
    </source>
</evidence>
<keyword evidence="2" id="KW-0067">ATP-binding</keyword>
<evidence type="ECO:0000313" key="4">
    <source>
        <dbReference type="EMBL" id="VAW16134.1"/>
    </source>
</evidence>
<dbReference type="PANTHER" id="PTHR39206:SF1">
    <property type="entry name" value="SLL8004 PROTEIN"/>
    <property type="match status" value="1"/>
</dbReference>
<evidence type="ECO:0000256" key="1">
    <source>
        <dbReference type="ARBA" id="ARBA00022741"/>
    </source>
</evidence>
<dbReference type="EMBL" id="UOEN01000304">
    <property type="protein sequence ID" value="VAW16134.1"/>
    <property type="molecule type" value="Genomic_DNA"/>
</dbReference>
<reference evidence="4" key="1">
    <citation type="submission" date="2018-06" db="EMBL/GenBank/DDBJ databases">
        <authorList>
            <person name="Zhirakovskaya E."/>
        </authorList>
    </citation>
    <scope>NUCLEOTIDE SEQUENCE</scope>
</reference>
<proteinExistence type="predicted"/>
<accession>A0A3B0U5P0</accession>
<dbReference type="GO" id="GO:0005524">
    <property type="term" value="F:ATP binding"/>
    <property type="evidence" value="ECO:0007669"/>
    <property type="project" value="UniProtKB-KW"/>
</dbReference>
<dbReference type="Gene3D" id="3.40.50.300">
    <property type="entry name" value="P-loop containing nucleotide triphosphate hydrolases"/>
    <property type="match status" value="1"/>
</dbReference>
<gene>
    <name evidence="4" type="ORF">MNBD_BACTEROID05-466</name>
</gene>
<evidence type="ECO:0000256" key="2">
    <source>
        <dbReference type="ARBA" id="ARBA00022840"/>
    </source>
</evidence>
<dbReference type="GO" id="GO:0016301">
    <property type="term" value="F:kinase activity"/>
    <property type="evidence" value="ECO:0007669"/>
    <property type="project" value="InterPro"/>
</dbReference>
<dbReference type="AlphaFoldDB" id="A0A3B0U5P0"/>
<dbReference type="InterPro" id="IPR027417">
    <property type="entry name" value="P-loop_NTPase"/>
</dbReference>
<protein>
    <recommendedName>
        <fullName evidence="3">Zeta toxin domain-containing protein</fullName>
    </recommendedName>
</protein>
<dbReference type="Pfam" id="PF06414">
    <property type="entry name" value="Zeta_toxin"/>
    <property type="match status" value="1"/>
</dbReference>
<dbReference type="PANTHER" id="PTHR39206">
    <property type="entry name" value="SLL8004 PROTEIN"/>
    <property type="match status" value="1"/>
</dbReference>
<feature type="domain" description="Zeta toxin" evidence="3">
    <location>
        <begin position="55"/>
        <end position="141"/>
    </location>
</feature>
<dbReference type="SUPFAM" id="SSF52540">
    <property type="entry name" value="P-loop containing nucleoside triphosphate hydrolases"/>
    <property type="match status" value="1"/>
</dbReference>